<dbReference type="EMBL" id="GG675767">
    <property type="protein sequence ID" value="EER13022.1"/>
    <property type="molecule type" value="Genomic_DNA"/>
</dbReference>
<proteinExistence type="predicted"/>
<keyword evidence="2" id="KW-1185">Reference proteome</keyword>
<name>C5KRC1_PERM5</name>
<dbReference type="AlphaFoldDB" id="C5KRC1"/>
<evidence type="ECO:0000313" key="1">
    <source>
        <dbReference type="EMBL" id="EER13022.1"/>
    </source>
</evidence>
<organism evidence="2">
    <name type="scientific">Perkinsus marinus (strain ATCC 50983 / TXsc)</name>
    <dbReference type="NCBI Taxonomy" id="423536"/>
    <lineage>
        <taxon>Eukaryota</taxon>
        <taxon>Sar</taxon>
        <taxon>Alveolata</taxon>
        <taxon>Perkinsozoa</taxon>
        <taxon>Perkinsea</taxon>
        <taxon>Perkinsida</taxon>
        <taxon>Perkinsidae</taxon>
        <taxon>Perkinsus</taxon>
    </lineage>
</organism>
<dbReference type="Proteomes" id="UP000007800">
    <property type="component" value="Unassembled WGS sequence"/>
</dbReference>
<gene>
    <name evidence="1" type="ORF">Pmar_PMAR019552</name>
</gene>
<accession>C5KRC1</accession>
<evidence type="ECO:0000313" key="2">
    <source>
        <dbReference type="Proteomes" id="UP000007800"/>
    </source>
</evidence>
<protein>
    <submittedName>
        <fullName evidence="1">Uncharacterized protein</fullName>
    </submittedName>
</protein>
<dbReference type="GeneID" id="9056299"/>
<dbReference type="InParanoid" id="C5KRC1"/>
<reference evidence="1 2" key="1">
    <citation type="submission" date="2008-07" db="EMBL/GenBank/DDBJ databases">
        <authorList>
            <person name="El-Sayed N."/>
            <person name="Caler E."/>
            <person name="Inman J."/>
            <person name="Amedeo P."/>
            <person name="Hass B."/>
            <person name="Wortman J."/>
        </authorList>
    </citation>
    <scope>NUCLEOTIDE SEQUENCE [LARGE SCALE GENOMIC DNA]</scope>
    <source>
        <strain evidence="2">ATCC 50983 / TXsc</strain>
    </source>
</reference>
<dbReference type="RefSeq" id="XP_002781227.1">
    <property type="nucleotide sequence ID" value="XM_002781181.1"/>
</dbReference>
<sequence>MWLADSNAKHADELTGGFDAPDDITSWIVEVLMENVAELPVTAVEAVVRKVSLGVLLSQSARYRPA</sequence>